<proteinExistence type="inferred from homology"/>
<dbReference type="Proteomes" id="UP000198953">
    <property type="component" value="Unassembled WGS sequence"/>
</dbReference>
<dbReference type="PRINTS" id="PR00039">
    <property type="entry name" value="HTHLYSR"/>
</dbReference>
<keyword evidence="7" id="KW-1185">Reference proteome</keyword>
<comment type="similarity">
    <text evidence="1">Belongs to the LysR transcriptional regulatory family.</text>
</comment>
<dbReference type="InterPro" id="IPR036388">
    <property type="entry name" value="WH-like_DNA-bd_sf"/>
</dbReference>
<feature type="domain" description="HTH lysR-type" evidence="5">
    <location>
        <begin position="5"/>
        <end position="62"/>
    </location>
</feature>
<reference evidence="6 7" key="1">
    <citation type="submission" date="2016-10" db="EMBL/GenBank/DDBJ databases">
        <authorList>
            <person name="de Groot N.N."/>
        </authorList>
    </citation>
    <scope>NUCLEOTIDE SEQUENCE [LARGE SCALE GENOMIC DNA]</scope>
    <source>
        <strain evidence="6 7">DSM 43357</strain>
    </source>
</reference>
<keyword evidence="4" id="KW-0804">Transcription</keyword>
<dbReference type="CDD" id="cd05466">
    <property type="entry name" value="PBP2_LTTR_substrate"/>
    <property type="match status" value="1"/>
</dbReference>
<dbReference type="Pfam" id="PF03466">
    <property type="entry name" value="LysR_substrate"/>
    <property type="match status" value="1"/>
</dbReference>
<accession>A0A1H7ZYL9</accession>
<dbReference type="SUPFAM" id="SSF46785">
    <property type="entry name" value="Winged helix' DNA-binding domain"/>
    <property type="match status" value="1"/>
</dbReference>
<name>A0A1H7ZYL9_9ACTN</name>
<dbReference type="OrthoDB" id="8417889at2"/>
<keyword evidence="3 6" id="KW-0238">DNA-binding</keyword>
<dbReference type="RefSeq" id="WP_091103742.1">
    <property type="nucleotide sequence ID" value="NZ_FOBF01000015.1"/>
</dbReference>
<evidence type="ECO:0000313" key="6">
    <source>
        <dbReference type="EMBL" id="SEM63550.1"/>
    </source>
</evidence>
<dbReference type="GO" id="GO:0003677">
    <property type="term" value="F:DNA binding"/>
    <property type="evidence" value="ECO:0007669"/>
    <property type="project" value="UniProtKB-KW"/>
</dbReference>
<sequence length="295" mass="31997">MAERLNLEALRYARSVAHARSFSAAARAHGITQPALSNAVARLEERLGVRLFERSTRGVTLTAEAVRLIPLVDTALSALDAITAEARRMADPQTPRIRLGVSPLISPDLVARAFGAVRRLPIPGDLVLREANMADLHDALTEGELDIILIPSVNPLPRFEHRVIHSEQVVVIDAHAQASSALELSETADAQFILVPDACGLTRFTTQLFREHDLPLRTYPGEAGGYQVLEQWVGLGLGAAILPESKLSDPGLTARPLVDGGLPVELFYEAVWDPTSRHAADLSRLAASLSDNRRL</sequence>
<dbReference type="PROSITE" id="PS50931">
    <property type="entry name" value="HTH_LYSR"/>
    <property type="match status" value="1"/>
</dbReference>
<dbReference type="Gene3D" id="1.10.10.10">
    <property type="entry name" value="Winged helix-like DNA-binding domain superfamily/Winged helix DNA-binding domain"/>
    <property type="match status" value="1"/>
</dbReference>
<dbReference type="PANTHER" id="PTHR30346">
    <property type="entry name" value="TRANSCRIPTIONAL DUAL REGULATOR HCAR-RELATED"/>
    <property type="match status" value="1"/>
</dbReference>
<dbReference type="EMBL" id="FOBF01000015">
    <property type="protein sequence ID" value="SEM63550.1"/>
    <property type="molecule type" value="Genomic_DNA"/>
</dbReference>
<dbReference type="GO" id="GO:0003700">
    <property type="term" value="F:DNA-binding transcription factor activity"/>
    <property type="evidence" value="ECO:0007669"/>
    <property type="project" value="InterPro"/>
</dbReference>
<evidence type="ECO:0000256" key="2">
    <source>
        <dbReference type="ARBA" id="ARBA00023015"/>
    </source>
</evidence>
<dbReference type="PANTHER" id="PTHR30346:SF28">
    <property type="entry name" value="HTH-TYPE TRANSCRIPTIONAL REGULATOR CYNR"/>
    <property type="match status" value="1"/>
</dbReference>
<evidence type="ECO:0000256" key="4">
    <source>
        <dbReference type="ARBA" id="ARBA00023163"/>
    </source>
</evidence>
<evidence type="ECO:0000313" key="7">
    <source>
        <dbReference type="Proteomes" id="UP000198953"/>
    </source>
</evidence>
<organism evidence="6 7">
    <name type="scientific">Nonomuraea pusilla</name>
    <dbReference type="NCBI Taxonomy" id="46177"/>
    <lineage>
        <taxon>Bacteria</taxon>
        <taxon>Bacillati</taxon>
        <taxon>Actinomycetota</taxon>
        <taxon>Actinomycetes</taxon>
        <taxon>Streptosporangiales</taxon>
        <taxon>Streptosporangiaceae</taxon>
        <taxon>Nonomuraea</taxon>
    </lineage>
</organism>
<keyword evidence="2" id="KW-0805">Transcription regulation</keyword>
<dbReference type="STRING" id="46177.SAMN05660976_05688"/>
<gene>
    <name evidence="6" type="ORF">SAMN05660976_05688</name>
</gene>
<dbReference type="GO" id="GO:0032993">
    <property type="term" value="C:protein-DNA complex"/>
    <property type="evidence" value="ECO:0007669"/>
    <property type="project" value="TreeGrafter"/>
</dbReference>
<evidence type="ECO:0000256" key="1">
    <source>
        <dbReference type="ARBA" id="ARBA00009437"/>
    </source>
</evidence>
<dbReference type="Pfam" id="PF00126">
    <property type="entry name" value="HTH_1"/>
    <property type="match status" value="1"/>
</dbReference>
<dbReference type="SUPFAM" id="SSF53850">
    <property type="entry name" value="Periplasmic binding protein-like II"/>
    <property type="match status" value="1"/>
</dbReference>
<dbReference type="AlphaFoldDB" id="A0A1H7ZYL9"/>
<dbReference type="FunFam" id="1.10.10.10:FF:000001">
    <property type="entry name" value="LysR family transcriptional regulator"/>
    <property type="match status" value="1"/>
</dbReference>
<protein>
    <submittedName>
        <fullName evidence="6">DNA-binding transcriptional regulator, LysR family</fullName>
    </submittedName>
</protein>
<dbReference type="InterPro" id="IPR036390">
    <property type="entry name" value="WH_DNA-bd_sf"/>
</dbReference>
<evidence type="ECO:0000256" key="3">
    <source>
        <dbReference type="ARBA" id="ARBA00023125"/>
    </source>
</evidence>
<evidence type="ECO:0000259" key="5">
    <source>
        <dbReference type="PROSITE" id="PS50931"/>
    </source>
</evidence>
<dbReference type="InterPro" id="IPR000847">
    <property type="entry name" value="LysR_HTH_N"/>
</dbReference>
<dbReference type="Gene3D" id="3.40.190.10">
    <property type="entry name" value="Periplasmic binding protein-like II"/>
    <property type="match status" value="2"/>
</dbReference>
<dbReference type="InterPro" id="IPR005119">
    <property type="entry name" value="LysR_subst-bd"/>
</dbReference>